<gene>
    <name evidence="1" type="ORF">F1D05_04270</name>
</gene>
<keyword evidence="2" id="KW-1185">Reference proteome</keyword>
<reference evidence="1 2" key="2">
    <citation type="journal article" date="2020" name="Microbiol. Resour. Announc.">
        <title>Antarctic desert soil bacteria exhibit high novel natural product potential, evaluated through long-read genome sequencing and comparative genomics.</title>
        <authorList>
            <person name="Benaud N."/>
            <person name="Edwards R.J."/>
            <person name="Amos T.G."/>
            <person name="D'Agostino P.M."/>
            <person name="Gutierrez-Chavez C."/>
            <person name="Montgomery K."/>
            <person name="Nicetic I."/>
            <person name="Ferrari B.C."/>
        </authorList>
    </citation>
    <scope>NUCLEOTIDE SEQUENCE [LARGE SCALE GENOMIC DNA]</scope>
    <source>
        <strain evidence="1 2">SPB151</strain>
    </source>
</reference>
<dbReference type="PROSITE" id="PS51257">
    <property type="entry name" value="PROKAR_LIPOPROTEIN"/>
    <property type="match status" value="1"/>
</dbReference>
<evidence type="ECO:0000313" key="1">
    <source>
        <dbReference type="EMBL" id="QNE17274.1"/>
    </source>
</evidence>
<dbReference type="Proteomes" id="UP000515563">
    <property type="component" value="Chromosome"/>
</dbReference>
<dbReference type="RefSeq" id="WP_185446105.1">
    <property type="nucleotide sequence ID" value="NZ_CP043661.1"/>
</dbReference>
<proteinExistence type="predicted"/>
<reference evidence="2" key="1">
    <citation type="submission" date="2019-09" db="EMBL/GenBank/DDBJ databases">
        <title>Antimicrobial potential of Antarctic Bacteria.</title>
        <authorList>
            <person name="Benaud N."/>
            <person name="Edwards R.J."/>
            <person name="Ferrari B.C."/>
        </authorList>
    </citation>
    <scope>NUCLEOTIDE SEQUENCE [LARGE SCALE GENOMIC DNA]</scope>
    <source>
        <strain evidence="2">SPB151</strain>
    </source>
</reference>
<sequence>MAMTRPIWSPATAASCIGTLGKDAGAFSSRLKIGAGWGDYPKYAGGYATVTAICGAPRNDQCRPGHGPRLDRLPSRYLLTQQHGTDRRYDN</sequence>
<organism evidence="1 2">
    <name type="scientific">Kribbella qitaiheensis</name>
    <dbReference type="NCBI Taxonomy" id="1544730"/>
    <lineage>
        <taxon>Bacteria</taxon>
        <taxon>Bacillati</taxon>
        <taxon>Actinomycetota</taxon>
        <taxon>Actinomycetes</taxon>
        <taxon>Propionibacteriales</taxon>
        <taxon>Kribbellaceae</taxon>
        <taxon>Kribbella</taxon>
    </lineage>
</organism>
<dbReference type="KEGG" id="kqi:F1D05_04270"/>
<accession>A0A7G6WTF9</accession>
<evidence type="ECO:0000313" key="2">
    <source>
        <dbReference type="Proteomes" id="UP000515563"/>
    </source>
</evidence>
<dbReference type="EMBL" id="CP043661">
    <property type="protein sequence ID" value="QNE17274.1"/>
    <property type="molecule type" value="Genomic_DNA"/>
</dbReference>
<protein>
    <submittedName>
        <fullName evidence="1">Uncharacterized protein</fullName>
    </submittedName>
</protein>
<dbReference type="AlphaFoldDB" id="A0A7G6WTF9"/>
<name>A0A7G6WTF9_9ACTN</name>